<reference evidence="1" key="1">
    <citation type="submission" date="2020-10" db="EMBL/GenBank/DDBJ databases">
        <authorList>
            <person name="Gilroy R."/>
        </authorList>
    </citation>
    <scope>NUCLEOTIDE SEQUENCE</scope>
    <source>
        <strain evidence="1">14700</strain>
    </source>
</reference>
<accession>A0A9D9NCW7</accession>
<comment type="caution">
    <text evidence="1">The sequence shown here is derived from an EMBL/GenBank/DDBJ whole genome shotgun (WGS) entry which is preliminary data.</text>
</comment>
<name>A0A9D9NCW7_9SPIO</name>
<organism evidence="1 2">
    <name type="scientific">Candidatus Ornithospirochaeta stercoravium</name>
    <dbReference type="NCBI Taxonomy" id="2840897"/>
    <lineage>
        <taxon>Bacteria</taxon>
        <taxon>Pseudomonadati</taxon>
        <taxon>Spirochaetota</taxon>
        <taxon>Spirochaetia</taxon>
        <taxon>Spirochaetales</taxon>
        <taxon>Spirochaetaceae</taxon>
        <taxon>Spirochaetaceae incertae sedis</taxon>
        <taxon>Candidatus Ornithospirochaeta</taxon>
    </lineage>
</organism>
<dbReference type="Proteomes" id="UP000810292">
    <property type="component" value="Unassembled WGS sequence"/>
</dbReference>
<dbReference type="EMBL" id="JADIMF010000079">
    <property type="protein sequence ID" value="MBO8469157.1"/>
    <property type="molecule type" value="Genomic_DNA"/>
</dbReference>
<reference evidence="1" key="2">
    <citation type="journal article" date="2021" name="PeerJ">
        <title>Extensive microbial diversity within the chicken gut microbiome revealed by metagenomics and culture.</title>
        <authorList>
            <person name="Gilroy R."/>
            <person name="Ravi A."/>
            <person name="Getino M."/>
            <person name="Pursley I."/>
            <person name="Horton D.L."/>
            <person name="Alikhan N.F."/>
            <person name="Baker D."/>
            <person name="Gharbi K."/>
            <person name="Hall N."/>
            <person name="Watson M."/>
            <person name="Adriaenssens E.M."/>
            <person name="Foster-Nyarko E."/>
            <person name="Jarju S."/>
            <person name="Secka A."/>
            <person name="Antonio M."/>
            <person name="Oren A."/>
            <person name="Chaudhuri R.R."/>
            <person name="La Ragione R."/>
            <person name="Hildebrand F."/>
            <person name="Pallen M.J."/>
        </authorList>
    </citation>
    <scope>NUCLEOTIDE SEQUENCE</scope>
    <source>
        <strain evidence="1">14700</strain>
    </source>
</reference>
<evidence type="ECO:0000313" key="1">
    <source>
        <dbReference type="EMBL" id="MBO8469157.1"/>
    </source>
</evidence>
<protein>
    <submittedName>
        <fullName evidence="1">Uncharacterized protein</fullName>
    </submittedName>
</protein>
<gene>
    <name evidence="1" type="ORF">IAA72_05175</name>
</gene>
<proteinExistence type="predicted"/>
<evidence type="ECO:0000313" key="2">
    <source>
        <dbReference type="Proteomes" id="UP000810292"/>
    </source>
</evidence>
<dbReference type="SUPFAM" id="SSF52540">
    <property type="entry name" value="P-loop containing nucleoside triphosphate hydrolases"/>
    <property type="match status" value="1"/>
</dbReference>
<sequence>MNRLFQFAFSKLKGVKVYALVGRSGTGKSYHSKLVAAKYRIDLIIDDGLLIKGDRILAGHSAKRDPNFIAAVRTAVFDDDDHRDEVMNALQKERYKKILIIGTSEKMASKIAKRLELPQPEKIIHIEDIATEEEIETAMRIRYTEGKHVIPVPSIEVTRSAPQIVYDSMKVFLGRKSHMKKNQTYEKTIVRPEFSRPDKEEMSDAVLSQMVKHAIGEYDPVMKVKKVRSVRNTDSSYSISVTLQLPARHYMSTTISDLQEYISDCIERYGGVMVKKTNIEIEEWG</sequence>
<dbReference type="AlphaFoldDB" id="A0A9D9NCW7"/>
<dbReference type="InterPro" id="IPR027417">
    <property type="entry name" value="P-loop_NTPase"/>
</dbReference>